<comment type="caution">
    <text evidence="1">The sequence shown here is derived from an EMBL/GenBank/DDBJ whole genome shotgun (WGS) entry which is preliminary data.</text>
</comment>
<dbReference type="EMBL" id="BMAC01000228">
    <property type="protein sequence ID" value="GFP90864.1"/>
    <property type="molecule type" value="Genomic_DNA"/>
</dbReference>
<gene>
    <name evidence="1" type="ORF">PHJA_001230300</name>
</gene>
<evidence type="ECO:0000313" key="1">
    <source>
        <dbReference type="EMBL" id="GFP90864.1"/>
    </source>
</evidence>
<dbReference type="PANTHER" id="PTHR35507:SF1">
    <property type="entry name" value="TMF_TATA_BD DOMAIN-CONTAINING PROTEIN"/>
    <property type="match status" value="1"/>
</dbReference>
<dbReference type="AlphaFoldDB" id="A0A830C3M7"/>
<dbReference type="Proteomes" id="UP000653305">
    <property type="component" value="Unassembled WGS sequence"/>
</dbReference>
<evidence type="ECO:0000313" key="2">
    <source>
        <dbReference type="Proteomes" id="UP000653305"/>
    </source>
</evidence>
<dbReference type="OrthoDB" id="1894403at2759"/>
<name>A0A830C3M7_9LAMI</name>
<keyword evidence="2" id="KW-1185">Reference proteome</keyword>
<reference evidence="1" key="1">
    <citation type="submission" date="2020-07" db="EMBL/GenBank/DDBJ databases">
        <title>Ethylene signaling mediates host invasion by parasitic plants.</title>
        <authorList>
            <person name="Yoshida S."/>
        </authorList>
    </citation>
    <scope>NUCLEOTIDE SEQUENCE</scope>
    <source>
        <strain evidence="1">Okayama</strain>
    </source>
</reference>
<protein>
    <submittedName>
        <fullName evidence="1">Cyclin-a2-2</fullName>
    </submittedName>
</protein>
<accession>A0A830C3M7</accession>
<proteinExistence type="predicted"/>
<dbReference type="PANTHER" id="PTHR35507">
    <property type="entry name" value="OS09G0488600 PROTEIN"/>
    <property type="match status" value="1"/>
</dbReference>
<sequence>MQGPLINDVAVHKVESLVQDAISKIMSMKEWLTSLIDKLMLHNLALKDTHDNIATSPDQVLLSMQQKLDNLCEQFNASTKGLNGDEMFKCGEVELDERRMSNFSDWAPSVASSVDIQLEGLAFEHDINSLRKECEQKDITIKELSTYIYTHLKFLAQRGLKNWKISYAGRT</sequence>
<organism evidence="1 2">
    <name type="scientific">Phtheirospermum japonicum</name>
    <dbReference type="NCBI Taxonomy" id="374723"/>
    <lineage>
        <taxon>Eukaryota</taxon>
        <taxon>Viridiplantae</taxon>
        <taxon>Streptophyta</taxon>
        <taxon>Embryophyta</taxon>
        <taxon>Tracheophyta</taxon>
        <taxon>Spermatophyta</taxon>
        <taxon>Magnoliopsida</taxon>
        <taxon>eudicotyledons</taxon>
        <taxon>Gunneridae</taxon>
        <taxon>Pentapetalae</taxon>
        <taxon>asterids</taxon>
        <taxon>lamiids</taxon>
        <taxon>Lamiales</taxon>
        <taxon>Orobanchaceae</taxon>
        <taxon>Orobanchaceae incertae sedis</taxon>
        <taxon>Phtheirospermum</taxon>
    </lineage>
</organism>